<keyword evidence="2" id="KW-1185">Reference proteome</keyword>
<dbReference type="RefSeq" id="XP_013382030.1">
    <property type="nucleotide sequence ID" value="XM_013526576.1"/>
</dbReference>
<dbReference type="InParanoid" id="A0A1S3H7D4"/>
<proteinExistence type="predicted"/>
<organism evidence="2 3">
    <name type="scientific">Lingula anatina</name>
    <name type="common">Brachiopod</name>
    <name type="synonym">Lingula unguis</name>
    <dbReference type="NCBI Taxonomy" id="7574"/>
    <lineage>
        <taxon>Eukaryota</taxon>
        <taxon>Metazoa</taxon>
        <taxon>Spiralia</taxon>
        <taxon>Lophotrochozoa</taxon>
        <taxon>Brachiopoda</taxon>
        <taxon>Linguliformea</taxon>
        <taxon>Lingulata</taxon>
        <taxon>Lingulida</taxon>
        <taxon>Linguloidea</taxon>
        <taxon>Lingulidae</taxon>
        <taxon>Lingula</taxon>
    </lineage>
</organism>
<dbReference type="AlphaFoldDB" id="A0A1S3H7D4"/>
<evidence type="ECO:0000313" key="3">
    <source>
        <dbReference type="RefSeq" id="XP_013382030.1"/>
    </source>
</evidence>
<reference evidence="3" key="1">
    <citation type="submission" date="2025-08" db="UniProtKB">
        <authorList>
            <consortium name="RefSeq"/>
        </authorList>
    </citation>
    <scope>IDENTIFICATION</scope>
    <source>
        <tissue evidence="3">Gonads</tissue>
    </source>
</reference>
<accession>A0A1S3H7D4</accession>
<name>A0A1S3H7D4_LINAN</name>
<evidence type="ECO:0000256" key="1">
    <source>
        <dbReference type="SAM" id="MobiDB-lite"/>
    </source>
</evidence>
<protein>
    <submittedName>
        <fullName evidence="3">Uncharacterized protein LOC106152839</fullName>
    </submittedName>
</protein>
<dbReference type="KEGG" id="lak:106152839"/>
<evidence type="ECO:0000313" key="2">
    <source>
        <dbReference type="Proteomes" id="UP000085678"/>
    </source>
</evidence>
<sequence length="252" mass="28440">MDNSFLPVEHSISDNNVTESDDELDLEELQQLLYGDTCRVSQPIEEVGSDFDADTQGKSTRSGGGEINRNLALGTSSRLNQATRGKHGAKNVESTQSTPSPIYEVNYRIAIRYRADGGIEDSKNWMKLCQAKFQKFNEMSYKQRKDRERDYEPKVQVIVKNGAGQVMASVLCGQFQTYEELALQIGNKVFSENSAYVYPDFTLAFYHENEIHLMGHDECIGNRADSIGGPLVLYVVPTMDIPEQWTWRLSCT</sequence>
<feature type="region of interest" description="Disordered" evidence="1">
    <location>
        <begin position="46"/>
        <end position="97"/>
    </location>
</feature>
<feature type="region of interest" description="Disordered" evidence="1">
    <location>
        <begin position="1"/>
        <end position="22"/>
    </location>
</feature>
<dbReference type="GeneID" id="106152839"/>
<feature type="compositionally biased region" description="Polar residues" evidence="1">
    <location>
        <begin position="73"/>
        <end position="83"/>
    </location>
</feature>
<gene>
    <name evidence="3" type="primary">LOC106152839</name>
</gene>
<dbReference type="Proteomes" id="UP000085678">
    <property type="component" value="Unplaced"/>
</dbReference>